<feature type="transmembrane region" description="Helical" evidence="1">
    <location>
        <begin position="15"/>
        <end position="36"/>
    </location>
</feature>
<name>A0A9X2EGP8_9SPHN</name>
<keyword evidence="3" id="KW-1185">Reference proteome</keyword>
<protein>
    <submittedName>
        <fullName evidence="2">Uncharacterized protein</fullName>
    </submittedName>
</protein>
<keyword evidence="1" id="KW-0472">Membrane</keyword>
<gene>
    <name evidence="2" type="ORF">NDO55_00775</name>
</gene>
<dbReference type="EMBL" id="JAMSHT010000001">
    <property type="protein sequence ID" value="MCM8556351.1"/>
    <property type="molecule type" value="Genomic_DNA"/>
</dbReference>
<evidence type="ECO:0000313" key="2">
    <source>
        <dbReference type="EMBL" id="MCM8556351.1"/>
    </source>
</evidence>
<organism evidence="2 3">
    <name type="scientific">Sphingomicrobium sediminis</name>
    <dbReference type="NCBI Taxonomy" id="2950949"/>
    <lineage>
        <taxon>Bacteria</taxon>
        <taxon>Pseudomonadati</taxon>
        <taxon>Pseudomonadota</taxon>
        <taxon>Alphaproteobacteria</taxon>
        <taxon>Sphingomonadales</taxon>
        <taxon>Sphingomonadaceae</taxon>
        <taxon>Sphingomicrobium</taxon>
    </lineage>
</organism>
<dbReference type="Proteomes" id="UP001155128">
    <property type="component" value="Unassembled WGS sequence"/>
</dbReference>
<evidence type="ECO:0000313" key="3">
    <source>
        <dbReference type="Proteomes" id="UP001155128"/>
    </source>
</evidence>
<keyword evidence="1" id="KW-1133">Transmembrane helix</keyword>
<dbReference type="RefSeq" id="WP_252111471.1">
    <property type="nucleotide sequence ID" value="NZ_JAMSHT010000001.1"/>
</dbReference>
<comment type="caution">
    <text evidence="2">The sequence shown here is derived from an EMBL/GenBank/DDBJ whole genome shotgun (WGS) entry which is preliminary data.</text>
</comment>
<reference evidence="2" key="1">
    <citation type="submission" date="2022-06" db="EMBL/GenBank/DDBJ databases">
        <title>Sphingomicrobium sedimins sp. nov., a marine bacterium isolated from tidal flat.</title>
        <authorList>
            <person name="Kim C.-H."/>
            <person name="Yoo Y."/>
            <person name="Kim J.-J."/>
        </authorList>
    </citation>
    <scope>NUCLEOTIDE SEQUENCE</scope>
    <source>
        <strain evidence="2">GRR-S6-50</strain>
    </source>
</reference>
<evidence type="ECO:0000256" key="1">
    <source>
        <dbReference type="SAM" id="Phobius"/>
    </source>
</evidence>
<dbReference type="AlphaFoldDB" id="A0A9X2EGP8"/>
<sequence>MIYKRFVANLRAQNWFAISVELVIVVVGVFLGTMVANWNEEQGKKRETARLLQQLRPELEDLLVGYQSIIDYYAITRAYGDTAFAAWRGEGDYNDTEFVIAAFMASQHTYVGYDANAWSTIFGNEQLRRVENPELRAYLIVIMSTKNVSEQELFTDYRQNVRRIIPEDLQDMITQECGDRRMDSAQGWVTISEECTLDLPDDKTRRAARRLKENPVLADEMRWHFAAIAAYQSDLVLYQRNARRVVDLLKTELE</sequence>
<keyword evidence="1" id="KW-0812">Transmembrane</keyword>
<proteinExistence type="predicted"/>
<accession>A0A9X2EGP8</accession>